<proteinExistence type="predicted"/>
<gene>
    <name evidence="1" type="ORF">DA73_0230260</name>
</gene>
<reference evidence="1" key="1">
    <citation type="journal article" date="2015" name="Genome Announc.">
        <title>Draft Genome Sequence of Tolypothrix boutellei Strain VB521301.</title>
        <authorList>
            <person name="Chandrababunaidu M.M."/>
            <person name="Singh D."/>
            <person name="Sen D."/>
            <person name="Bhan S."/>
            <person name="Das S."/>
            <person name="Gupta A."/>
            <person name="Adhikary S.P."/>
            <person name="Tripathy S."/>
        </authorList>
    </citation>
    <scope>NUCLEOTIDE SEQUENCE</scope>
    <source>
        <strain evidence="1">VB521301</strain>
    </source>
</reference>
<organism evidence="1">
    <name type="scientific">Tolypothrix bouteillei VB521301</name>
    <dbReference type="NCBI Taxonomy" id="1479485"/>
    <lineage>
        <taxon>Bacteria</taxon>
        <taxon>Bacillati</taxon>
        <taxon>Cyanobacteriota</taxon>
        <taxon>Cyanophyceae</taxon>
        <taxon>Nostocales</taxon>
        <taxon>Tolypothrichaceae</taxon>
        <taxon>Tolypothrix</taxon>
    </lineage>
</organism>
<accession>A0A0C1N2I4</accession>
<dbReference type="AlphaFoldDB" id="A0A0C1N2I4"/>
<sequence length="74" mass="7710">MPGPGEDVLRVAPNEVGRLAVGVEDVGIFPIGTHSEHAGLEGVGGAIGESLWRQTLVACEFRNLVAGESKIKKS</sequence>
<evidence type="ECO:0000313" key="1">
    <source>
        <dbReference type="EMBL" id="KIE08797.1"/>
    </source>
</evidence>
<dbReference type="EMBL" id="JHEG02000058">
    <property type="protein sequence ID" value="KIE08797.1"/>
    <property type="molecule type" value="Genomic_DNA"/>
</dbReference>
<name>A0A0C1N2I4_9CYAN</name>
<protein>
    <submittedName>
        <fullName evidence="1">Uncharacterized protein</fullName>
    </submittedName>
</protein>
<comment type="caution">
    <text evidence="1">The sequence shown here is derived from an EMBL/GenBank/DDBJ whole genome shotgun (WGS) entry which is preliminary data.</text>
</comment>